<gene>
    <name evidence="4" type="primary">ureD</name>
    <name evidence="6" type="ORF">GV64_00890</name>
</gene>
<evidence type="ECO:0000256" key="5">
    <source>
        <dbReference type="SAM" id="MobiDB-lite"/>
    </source>
</evidence>
<keyword evidence="2 4" id="KW-0996">Nickel insertion</keyword>
<keyword evidence="3 4" id="KW-0143">Chaperone</keyword>
<dbReference type="GO" id="GO:0016151">
    <property type="term" value="F:nickel cation binding"/>
    <property type="evidence" value="ECO:0007669"/>
    <property type="project" value="UniProtKB-UniRule"/>
</dbReference>
<dbReference type="Pfam" id="PF01774">
    <property type="entry name" value="UreD"/>
    <property type="match status" value="1"/>
</dbReference>
<keyword evidence="4" id="KW-0963">Cytoplasm</keyword>
<protein>
    <recommendedName>
        <fullName evidence="4">Urease accessory protein UreD</fullName>
    </recommendedName>
</protein>
<dbReference type="InterPro" id="IPR002669">
    <property type="entry name" value="UreD"/>
</dbReference>
<evidence type="ECO:0000313" key="7">
    <source>
        <dbReference type="Proteomes" id="UP000027997"/>
    </source>
</evidence>
<sequence>MQSSSGETESDQSSRLCSPESSSSGWRAGIEVELKHLNGRTLMGQTRHYGPLRIQRPFWPEGKDLTHLYILHPPGGLVAGDELVQRFSIRKGARGLVTTPAAGKVYFNGNGQLQKQTTHITISDSASMEWLPQETILFDGAITELDTRIELTGNALYAGWDIICLGRTASGEKFTRGQLTQHLSLTRDSKPLYLERLSFDAESELPNSLLGLHNHTVFGTFLITLENPPDLSNLHNQLVDKGWHQVTAITWRAGVFIVRYLGDSSEQARTIFTWIWEAEREQFNGRTGCRPRIWNT</sequence>
<comment type="subcellular location">
    <subcellularLocation>
        <location evidence="4">Cytoplasm</location>
    </subcellularLocation>
</comment>
<dbReference type="STRING" id="305900.GV64_00890"/>
<proteinExistence type="inferred from homology"/>
<evidence type="ECO:0000256" key="2">
    <source>
        <dbReference type="ARBA" id="ARBA00022988"/>
    </source>
</evidence>
<dbReference type="PANTHER" id="PTHR33643">
    <property type="entry name" value="UREASE ACCESSORY PROTEIN D"/>
    <property type="match status" value="1"/>
</dbReference>
<name>A0A081K5Q6_9GAMM</name>
<dbReference type="AlphaFoldDB" id="A0A081K5Q6"/>
<evidence type="ECO:0000256" key="1">
    <source>
        <dbReference type="ARBA" id="ARBA00007177"/>
    </source>
</evidence>
<evidence type="ECO:0000256" key="3">
    <source>
        <dbReference type="ARBA" id="ARBA00023186"/>
    </source>
</evidence>
<organism evidence="6 7">
    <name type="scientific">Endozoicomonas elysicola</name>
    <dbReference type="NCBI Taxonomy" id="305900"/>
    <lineage>
        <taxon>Bacteria</taxon>
        <taxon>Pseudomonadati</taxon>
        <taxon>Pseudomonadota</taxon>
        <taxon>Gammaproteobacteria</taxon>
        <taxon>Oceanospirillales</taxon>
        <taxon>Endozoicomonadaceae</taxon>
        <taxon>Endozoicomonas</taxon>
    </lineage>
</organism>
<comment type="subunit">
    <text evidence="4">UreD, UreF and UreG form a complex that acts as a GTP-hydrolysis-dependent molecular chaperone, activating the urease apoprotein by helping to assemble the nickel containing metallocenter of UreC. The UreE protein probably delivers the nickel.</text>
</comment>
<dbReference type="HAMAP" id="MF_01384">
    <property type="entry name" value="UreD"/>
    <property type="match status" value="1"/>
</dbReference>
<dbReference type="RefSeq" id="WP_020582096.1">
    <property type="nucleotide sequence ID" value="NZ_JOJP01000001.1"/>
</dbReference>
<dbReference type="Proteomes" id="UP000027997">
    <property type="component" value="Unassembled WGS sequence"/>
</dbReference>
<dbReference type="eggNOG" id="COG0829">
    <property type="taxonomic scope" value="Bacteria"/>
</dbReference>
<accession>A0A081K5Q6</accession>
<dbReference type="EMBL" id="JOJP01000001">
    <property type="protein sequence ID" value="KEI69482.1"/>
    <property type="molecule type" value="Genomic_DNA"/>
</dbReference>
<evidence type="ECO:0000313" key="6">
    <source>
        <dbReference type="EMBL" id="KEI69482.1"/>
    </source>
</evidence>
<dbReference type="GO" id="GO:0005737">
    <property type="term" value="C:cytoplasm"/>
    <property type="evidence" value="ECO:0007669"/>
    <property type="project" value="UniProtKB-SubCell"/>
</dbReference>
<keyword evidence="7" id="KW-1185">Reference proteome</keyword>
<evidence type="ECO:0000256" key="4">
    <source>
        <dbReference type="HAMAP-Rule" id="MF_01384"/>
    </source>
</evidence>
<feature type="region of interest" description="Disordered" evidence="5">
    <location>
        <begin position="1"/>
        <end position="24"/>
    </location>
</feature>
<reference evidence="6 7" key="1">
    <citation type="submission" date="2014-06" db="EMBL/GenBank/DDBJ databases">
        <title>Whole Genome Sequences of Three Symbiotic Endozoicomonas Bacteria.</title>
        <authorList>
            <person name="Neave M.J."/>
            <person name="Apprill A."/>
            <person name="Voolstra C.R."/>
        </authorList>
    </citation>
    <scope>NUCLEOTIDE SEQUENCE [LARGE SCALE GENOMIC DNA]</scope>
    <source>
        <strain evidence="6 7">DSM 22380</strain>
    </source>
</reference>
<comment type="function">
    <text evidence="4">Required for maturation of urease via the functional incorporation of the urease nickel metallocenter.</text>
</comment>
<comment type="similarity">
    <text evidence="1 4">Belongs to the UreD family.</text>
</comment>
<comment type="caution">
    <text evidence="6">The sequence shown here is derived from an EMBL/GenBank/DDBJ whole genome shotgun (WGS) entry which is preliminary data.</text>
</comment>
<dbReference type="PANTHER" id="PTHR33643:SF1">
    <property type="entry name" value="UREASE ACCESSORY PROTEIN D"/>
    <property type="match status" value="1"/>
</dbReference>